<feature type="domain" description="Type II secretion system protein GspF" evidence="12">
    <location>
        <begin position="283"/>
        <end position="405"/>
    </location>
</feature>
<name>A0A7U7J3F6_9GAMM</name>
<dbReference type="FunFam" id="1.20.81.30:FF:000001">
    <property type="entry name" value="Type II secretion system protein F"/>
    <property type="match status" value="2"/>
</dbReference>
<evidence type="ECO:0000256" key="9">
    <source>
        <dbReference type="RuleBase" id="RU003923"/>
    </source>
</evidence>
<evidence type="ECO:0000259" key="12">
    <source>
        <dbReference type="Pfam" id="PF00482"/>
    </source>
</evidence>
<sequence length="413" mass="45556">MAKQPTLAKAKKREEEPTFKWEGTDKRGNRIKGELRGANQALIKAELRRQGILPLRVNKKSKPLFTFGDSIVPKDIMFFTRQLCTMLSSGIAVVQALDMVGNSNKKPKVKELILDVKAEVESGTSFSQALAKHHLYFNDLYCSLVHAGEEAGVLEVLLDKIATYLEKSEALKAKVKKALTYPAIVLVFAFVVTAILLIFVIPTFEDLFKGFGAELPALTKFVIELSKVFQEYWYLILGLPVALVVGFLEARKRSRAFYQLLDRWVLQIPLIGDLVATSANARFARTLSTLFNGGVPLVDALVSVSGATGNYVYEKAVLDMRDAVSIGQQLNFAMRQSSLFPDMVVQMVAIGEEAGSLGDMLAKVADFYEAEVDDKVDRLTTMIEPLLMAFLAGVVGTLVIAMYLPIFKLASAV</sequence>
<evidence type="ECO:0000313" key="14">
    <source>
        <dbReference type="Proteomes" id="UP000019184"/>
    </source>
</evidence>
<keyword evidence="4" id="KW-1003">Cell membrane</keyword>
<dbReference type="Gene3D" id="1.20.81.30">
    <property type="entry name" value="Type II secretion system (T2SS), domain F"/>
    <property type="match status" value="2"/>
</dbReference>
<dbReference type="PROSITE" id="PS00874">
    <property type="entry name" value="T2SP_F"/>
    <property type="match status" value="1"/>
</dbReference>
<evidence type="ECO:0000256" key="4">
    <source>
        <dbReference type="ARBA" id="ARBA00022475"/>
    </source>
</evidence>
<protein>
    <submittedName>
        <fullName evidence="13">Type 4 fimbrial assembly protein</fullName>
    </submittedName>
</protein>
<comment type="similarity">
    <text evidence="2 9">Belongs to the GSP F family.</text>
</comment>
<evidence type="ECO:0000256" key="7">
    <source>
        <dbReference type="ARBA" id="ARBA00022989"/>
    </source>
</evidence>
<dbReference type="PANTHER" id="PTHR30012">
    <property type="entry name" value="GENERAL SECRETION PATHWAY PROTEIN"/>
    <property type="match status" value="1"/>
</dbReference>
<dbReference type="InterPro" id="IPR003004">
    <property type="entry name" value="GspF/PilC"/>
</dbReference>
<gene>
    <name evidence="13" type="primary">pilC</name>
    <name evidence="13" type="ORF">BN874_160045</name>
</gene>
<feature type="region of interest" description="Disordered" evidence="10">
    <location>
        <begin position="1"/>
        <end position="20"/>
    </location>
</feature>
<reference evidence="13 14" key="1">
    <citation type="journal article" date="2014" name="ISME J.">
        <title>Candidatus Competibacter-lineage genomes retrieved from metagenomes reveal functional metabolic diversity.</title>
        <authorList>
            <person name="McIlroy S.J."/>
            <person name="Albertsen M."/>
            <person name="Andresen E.K."/>
            <person name="Saunders A.M."/>
            <person name="Kristiansen R."/>
            <person name="Stokholm-Bjerregaard M."/>
            <person name="Nielsen K.L."/>
            <person name="Nielsen P.H."/>
        </authorList>
    </citation>
    <scope>NUCLEOTIDE SEQUENCE [LARGE SCALE GENOMIC DNA]</scope>
    <source>
        <strain evidence="13 14">Run_B_J11</strain>
    </source>
</reference>
<dbReference type="EMBL" id="CBTK010000068">
    <property type="protein sequence ID" value="CDH44289.1"/>
    <property type="molecule type" value="Genomic_DNA"/>
</dbReference>
<feature type="transmembrane region" description="Helical" evidence="11">
    <location>
        <begin position="232"/>
        <end position="250"/>
    </location>
</feature>
<keyword evidence="7 11" id="KW-1133">Transmembrane helix</keyword>
<dbReference type="Pfam" id="PF00482">
    <property type="entry name" value="T2SSF"/>
    <property type="match status" value="2"/>
</dbReference>
<keyword evidence="14" id="KW-1185">Reference proteome</keyword>
<dbReference type="AlphaFoldDB" id="A0A7U7J3F6"/>
<evidence type="ECO:0000256" key="5">
    <source>
        <dbReference type="ARBA" id="ARBA00022519"/>
    </source>
</evidence>
<dbReference type="OrthoDB" id="9805682at2"/>
<keyword evidence="6 9" id="KW-0812">Transmembrane</keyword>
<evidence type="ECO:0000256" key="2">
    <source>
        <dbReference type="ARBA" id="ARBA00005745"/>
    </source>
</evidence>
<proteinExistence type="inferred from homology"/>
<dbReference type="PRINTS" id="PR00812">
    <property type="entry name" value="BCTERIALGSPF"/>
</dbReference>
<feature type="transmembrane region" description="Helical" evidence="11">
    <location>
        <begin position="178"/>
        <end position="201"/>
    </location>
</feature>
<keyword evidence="8 11" id="KW-0472">Membrane</keyword>
<evidence type="ECO:0000256" key="3">
    <source>
        <dbReference type="ARBA" id="ARBA00022448"/>
    </source>
</evidence>
<feature type="transmembrane region" description="Helical" evidence="11">
    <location>
        <begin position="386"/>
        <end position="406"/>
    </location>
</feature>
<evidence type="ECO:0000256" key="6">
    <source>
        <dbReference type="ARBA" id="ARBA00022692"/>
    </source>
</evidence>
<comment type="subcellular location">
    <subcellularLocation>
        <location evidence="1 9">Cell inner membrane</location>
        <topology evidence="1 9">Multi-pass membrane protein</topology>
    </subcellularLocation>
</comment>
<evidence type="ECO:0000256" key="8">
    <source>
        <dbReference type="ARBA" id="ARBA00023136"/>
    </source>
</evidence>
<dbReference type="InterPro" id="IPR018076">
    <property type="entry name" value="T2SS_GspF_dom"/>
</dbReference>
<evidence type="ECO:0000256" key="10">
    <source>
        <dbReference type="SAM" id="MobiDB-lite"/>
    </source>
</evidence>
<accession>A0A7U7J3F6</accession>
<dbReference type="Proteomes" id="UP000019184">
    <property type="component" value="Unassembled WGS sequence"/>
</dbReference>
<dbReference type="GO" id="GO:0005886">
    <property type="term" value="C:plasma membrane"/>
    <property type="evidence" value="ECO:0007669"/>
    <property type="project" value="UniProtKB-SubCell"/>
</dbReference>
<evidence type="ECO:0000313" key="13">
    <source>
        <dbReference type="EMBL" id="CDH44289.1"/>
    </source>
</evidence>
<dbReference type="RefSeq" id="WP_051497472.1">
    <property type="nucleotide sequence ID" value="NZ_CBTK010000068.1"/>
</dbReference>
<dbReference type="PANTHER" id="PTHR30012:SF7">
    <property type="entry name" value="PROTEIN TRANSPORT PROTEIN HOFC HOMOLOG"/>
    <property type="match status" value="1"/>
</dbReference>
<feature type="domain" description="Type II secretion system protein GspF" evidence="12">
    <location>
        <begin position="79"/>
        <end position="202"/>
    </location>
</feature>
<evidence type="ECO:0000256" key="1">
    <source>
        <dbReference type="ARBA" id="ARBA00004429"/>
    </source>
</evidence>
<dbReference type="InterPro" id="IPR042094">
    <property type="entry name" value="T2SS_GspF_sf"/>
</dbReference>
<organism evidence="13 14">
    <name type="scientific">Candidatus Contendobacter odensis Run_B_J11</name>
    <dbReference type="NCBI Taxonomy" id="1400861"/>
    <lineage>
        <taxon>Bacteria</taxon>
        <taxon>Pseudomonadati</taxon>
        <taxon>Pseudomonadota</taxon>
        <taxon>Gammaproteobacteria</taxon>
        <taxon>Candidatus Competibacteraceae</taxon>
        <taxon>Candidatus Contendibacter</taxon>
    </lineage>
</organism>
<comment type="caution">
    <text evidence="13">The sequence shown here is derived from an EMBL/GenBank/DDBJ whole genome shotgun (WGS) entry which is preliminary data.</text>
</comment>
<dbReference type="GO" id="GO:0015628">
    <property type="term" value="P:protein secretion by the type II secretion system"/>
    <property type="evidence" value="ECO:0007669"/>
    <property type="project" value="TreeGrafter"/>
</dbReference>
<keyword evidence="5" id="KW-0997">Cell inner membrane</keyword>
<evidence type="ECO:0000256" key="11">
    <source>
        <dbReference type="SAM" id="Phobius"/>
    </source>
</evidence>
<dbReference type="InterPro" id="IPR001992">
    <property type="entry name" value="T2SS_GspF/T4SS_PilC_CS"/>
</dbReference>
<keyword evidence="3 9" id="KW-0813">Transport</keyword>